<reference evidence="2 3" key="1">
    <citation type="submission" date="2021-06" db="EMBL/GenBank/DDBJ databases">
        <authorList>
            <person name="Palmer J.M."/>
        </authorList>
    </citation>
    <scope>NUCLEOTIDE SEQUENCE [LARGE SCALE GENOMIC DNA]</scope>
    <source>
        <strain evidence="2 3">XC_2019</strain>
        <tissue evidence="2">Muscle</tissue>
    </source>
</reference>
<feature type="region of interest" description="Disordered" evidence="1">
    <location>
        <begin position="1"/>
        <end position="61"/>
    </location>
</feature>
<sequence>MTIPDPILPHPWPYTPSLSSSANMASGPLTRLGTHPPPSTQAATLPGARAGPTLPRDPALNLPTLARCGSSLTRRHIGPQVTPIECRSVQQQVSENDHRTN</sequence>
<accession>A0ABV0RZL9</accession>
<dbReference type="Proteomes" id="UP001434883">
    <property type="component" value="Unassembled WGS sequence"/>
</dbReference>
<feature type="compositionally biased region" description="Pro residues" evidence="1">
    <location>
        <begin position="1"/>
        <end position="14"/>
    </location>
</feature>
<evidence type="ECO:0000313" key="2">
    <source>
        <dbReference type="EMBL" id="MEQ2213663.1"/>
    </source>
</evidence>
<name>A0ABV0RZL9_9TELE</name>
<dbReference type="EMBL" id="JAHRIN010062761">
    <property type="protein sequence ID" value="MEQ2213663.1"/>
    <property type="molecule type" value="Genomic_DNA"/>
</dbReference>
<evidence type="ECO:0000256" key="1">
    <source>
        <dbReference type="SAM" id="MobiDB-lite"/>
    </source>
</evidence>
<evidence type="ECO:0000313" key="3">
    <source>
        <dbReference type="Proteomes" id="UP001434883"/>
    </source>
</evidence>
<keyword evidence="3" id="KW-1185">Reference proteome</keyword>
<organism evidence="2 3">
    <name type="scientific">Xenoophorus captivus</name>
    <dbReference type="NCBI Taxonomy" id="1517983"/>
    <lineage>
        <taxon>Eukaryota</taxon>
        <taxon>Metazoa</taxon>
        <taxon>Chordata</taxon>
        <taxon>Craniata</taxon>
        <taxon>Vertebrata</taxon>
        <taxon>Euteleostomi</taxon>
        <taxon>Actinopterygii</taxon>
        <taxon>Neopterygii</taxon>
        <taxon>Teleostei</taxon>
        <taxon>Neoteleostei</taxon>
        <taxon>Acanthomorphata</taxon>
        <taxon>Ovalentaria</taxon>
        <taxon>Atherinomorphae</taxon>
        <taxon>Cyprinodontiformes</taxon>
        <taxon>Goodeidae</taxon>
        <taxon>Xenoophorus</taxon>
    </lineage>
</organism>
<gene>
    <name evidence="2" type="ORF">XENOCAPTIV_018756</name>
</gene>
<comment type="caution">
    <text evidence="2">The sequence shown here is derived from an EMBL/GenBank/DDBJ whole genome shotgun (WGS) entry which is preliminary data.</text>
</comment>
<proteinExistence type="predicted"/>
<protein>
    <submittedName>
        <fullName evidence="2">Uncharacterized protein</fullName>
    </submittedName>
</protein>